<protein>
    <submittedName>
        <fullName evidence="1">Uncharacterized protein</fullName>
    </submittedName>
</protein>
<keyword evidence="2" id="KW-1185">Reference proteome</keyword>
<evidence type="ECO:0000313" key="1">
    <source>
        <dbReference type="EMBL" id="RPA92150.1"/>
    </source>
</evidence>
<dbReference type="AlphaFoldDB" id="A0A3N4J6S9"/>
<proteinExistence type="predicted"/>
<evidence type="ECO:0000313" key="2">
    <source>
        <dbReference type="Proteomes" id="UP000276215"/>
    </source>
</evidence>
<accession>A0A3N4J6S9</accession>
<organism evidence="1 2">
    <name type="scientific">Choiromyces venosus 120613-1</name>
    <dbReference type="NCBI Taxonomy" id="1336337"/>
    <lineage>
        <taxon>Eukaryota</taxon>
        <taxon>Fungi</taxon>
        <taxon>Dikarya</taxon>
        <taxon>Ascomycota</taxon>
        <taxon>Pezizomycotina</taxon>
        <taxon>Pezizomycetes</taxon>
        <taxon>Pezizales</taxon>
        <taxon>Tuberaceae</taxon>
        <taxon>Choiromyces</taxon>
    </lineage>
</organism>
<sequence length="179" mass="20689">MLWVCDQLSFPIYFFRLSVEQMWSWDVREMLTKPGPRSGRVSALREKEGVRSRPSFPFPFPFPVPSPSWEFIPSTIPPSPLNPLPFFAFFLGLPSPPTVCISSFLPSLARDSPVPQSLPSNFLCLYPSHCFIIRPIYLTYRLLLPRFQVNRCATRLISIPLLFVSERASLFLFYFRLPP</sequence>
<gene>
    <name evidence="1" type="ORF">L873DRAFT_212757</name>
</gene>
<dbReference type="EMBL" id="ML120479">
    <property type="protein sequence ID" value="RPA92150.1"/>
    <property type="molecule type" value="Genomic_DNA"/>
</dbReference>
<reference evidence="1 2" key="1">
    <citation type="journal article" date="2018" name="Nat. Ecol. Evol.">
        <title>Pezizomycetes genomes reveal the molecular basis of ectomycorrhizal truffle lifestyle.</title>
        <authorList>
            <person name="Murat C."/>
            <person name="Payen T."/>
            <person name="Noel B."/>
            <person name="Kuo A."/>
            <person name="Morin E."/>
            <person name="Chen J."/>
            <person name="Kohler A."/>
            <person name="Krizsan K."/>
            <person name="Balestrini R."/>
            <person name="Da Silva C."/>
            <person name="Montanini B."/>
            <person name="Hainaut M."/>
            <person name="Levati E."/>
            <person name="Barry K.W."/>
            <person name="Belfiori B."/>
            <person name="Cichocki N."/>
            <person name="Clum A."/>
            <person name="Dockter R.B."/>
            <person name="Fauchery L."/>
            <person name="Guy J."/>
            <person name="Iotti M."/>
            <person name="Le Tacon F."/>
            <person name="Lindquist E.A."/>
            <person name="Lipzen A."/>
            <person name="Malagnac F."/>
            <person name="Mello A."/>
            <person name="Molinier V."/>
            <person name="Miyauchi S."/>
            <person name="Poulain J."/>
            <person name="Riccioni C."/>
            <person name="Rubini A."/>
            <person name="Sitrit Y."/>
            <person name="Splivallo R."/>
            <person name="Traeger S."/>
            <person name="Wang M."/>
            <person name="Zifcakova L."/>
            <person name="Wipf D."/>
            <person name="Zambonelli A."/>
            <person name="Paolocci F."/>
            <person name="Nowrousian M."/>
            <person name="Ottonello S."/>
            <person name="Baldrian P."/>
            <person name="Spatafora J.W."/>
            <person name="Henrissat B."/>
            <person name="Nagy L.G."/>
            <person name="Aury J.M."/>
            <person name="Wincker P."/>
            <person name="Grigoriev I.V."/>
            <person name="Bonfante P."/>
            <person name="Martin F.M."/>
        </authorList>
    </citation>
    <scope>NUCLEOTIDE SEQUENCE [LARGE SCALE GENOMIC DNA]</scope>
    <source>
        <strain evidence="1 2">120613-1</strain>
    </source>
</reference>
<dbReference type="Proteomes" id="UP000276215">
    <property type="component" value="Unassembled WGS sequence"/>
</dbReference>
<name>A0A3N4J6S9_9PEZI</name>